<dbReference type="EMBL" id="LSDD01000005">
    <property type="protein sequence ID" value="KXB70214.1"/>
    <property type="molecule type" value="Genomic_DNA"/>
</dbReference>
<dbReference type="STRING" id="157687.HMPREF3180_00117"/>
<keyword evidence="1" id="KW-1133">Transmembrane helix</keyword>
<organism evidence="2 3">
    <name type="scientific">Leptotrichia wadei</name>
    <dbReference type="NCBI Taxonomy" id="157687"/>
    <lineage>
        <taxon>Bacteria</taxon>
        <taxon>Fusobacteriati</taxon>
        <taxon>Fusobacteriota</taxon>
        <taxon>Fusobacteriia</taxon>
        <taxon>Fusobacteriales</taxon>
        <taxon>Leptotrichiaceae</taxon>
        <taxon>Leptotrichia</taxon>
    </lineage>
</organism>
<proteinExistence type="predicted"/>
<keyword evidence="3" id="KW-1185">Reference proteome</keyword>
<keyword evidence="1" id="KW-0812">Transmembrane</keyword>
<dbReference type="Proteomes" id="UP000070483">
    <property type="component" value="Unassembled WGS sequence"/>
</dbReference>
<evidence type="ECO:0000313" key="2">
    <source>
        <dbReference type="EMBL" id="KXB70214.1"/>
    </source>
</evidence>
<reference evidence="3" key="1">
    <citation type="submission" date="2016-01" db="EMBL/GenBank/DDBJ databases">
        <authorList>
            <person name="Mitreva M."/>
            <person name="Pepin K.H."/>
            <person name="Mihindukulasuriya K.A."/>
            <person name="Fulton R."/>
            <person name="Fronick C."/>
            <person name="O'Laughlin M."/>
            <person name="Miner T."/>
            <person name="Herter B."/>
            <person name="Rosa B.A."/>
            <person name="Cordes M."/>
            <person name="Tomlinson C."/>
            <person name="Wollam A."/>
            <person name="Palsikar V.B."/>
            <person name="Mardis E.R."/>
            <person name="Wilson R.K."/>
        </authorList>
    </citation>
    <scope>NUCLEOTIDE SEQUENCE [LARGE SCALE GENOMIC DNA]</scope>
    <source>
        <strain evidence="3">KA00185</strain>
    </source>
</reference>
<feature type="transmembrane region" description="Helical" evidence="1">
    <location>
        <begin position="12"/>
        <end position="29"/>
    </location>
</feature>
<dbReference type="RefSeq" id="WP_060917217.1">
    <property type="nucleotide sequence ID" value="NZ_CAUQTG010000001.1"/>
</dbReference>
<gene>
    <name evidence="2" type="ORF">HMPREF3180_00117</name>
</gene>
<dbReference type="AlphaFoldDB" id="A0A134AR87"/>
<dbReference type="PATRIC" id="fig|157687.3.peg.119"/>
<comment type="caution">
    <text evidence="2">The sequence shown here is derived from an EMBL/GenBank/DDBJ whole genome shotgun (WGS) entry which is preliminary data.</text>
</comment>
<evidence type="ECO:0000313" key="3">
    <source>
        <dbReference type="Proteomes" id="UP000070483"/>
    </source>
</evidence>
<feature type="transmembrane region" description="Helical" evidence="1">
    <location>
        <begin position="41"/>
        <end position="63"/>
    </location>
</feature>
<sequence>MIEDLKIIIDNHGLFLILFFSGVLFGVVAQKMVDNKPVKPYLKRIAVAGMTMSITLSLNKIIGHFSAEYLYPWSPVFGFFGEALLETINQKRYGISTGFLELLLEKLGFVKKDKGDDNGKTSQK</sequence>
<evidence type="ECO:0008006" key="4">
    <source>
        <dbReference type="Google" id="ProtNLM"/>
    </source>
</evidence>
<name>A0A134AR87_9FUSO</name>
<keyword evidence="1" id="KW-0472">Membrane</keyword>
<evidence type="ECO:0000256" key="1">
    <source>
        <dbReference type="SAM" id="Phobius"/>
    </source>
</evidence>
<protein>
    <recommendedName>
        <fullName evidence="4">Holin</fullName>
    </recommendedName>
</protein>
<dbReference type="OrthoDB" id="80689at2"/>
<accession>A0A134AR87</accession>